<accession>A0A2P2P6S0</accession>
<name>A0A2P2P6S0_RHIMU</name>
<protein>
    <submittedName>
        <fullName evidence="1">Uncharacterized protein</fullName>
    </submittedName>
</protein>
<proteinExistence type="predicted"/>
<sequence>MPKSEKLFLECLTLRLLGTCYQMRKVMFLLVRPTAASKPLSGNIEAVGANFGS</sequence>
<evidence type="ECO:0000313" key="1">
    <source>
        <dbReference type="EMBL" id="MBX50445.1"/>
    </source>
</evidence>
<reference evidence="1" key="1">
    <citation type="submission" date="2018-02" db="EMBL/GenBank/DDBJ databases">
        <title>Rhizophora mucronata_Transcriptome.</title>
        <authorList>
            <person name="Meera S.P."/>
            <person name="Sreeshan A."/>
            <person name="Augustine A."/>
        </authorList>
    </citation>
    <scope>NUCLEOTIDE SEQUENCE</scope>
    <source>
        <tissue evidence="1">Leaf</tissue>
    </source>
</reference>
<dbReference type="AlphaFoldDB" id="A0A2P2P6S0"/>
<dbReference type="EMBL" id="GGEC01069961">
    <property type="protein sequence ID" value="MBX50445.1"/>
    <property type="molecule type" value="Transcribed_RNA"/>
</dbReference>
<organism evidence="1">
    <name type="scientific">Rhizophora mucronata</name>
    <name type="common">Asiatic mangrove</name>
    <dbReference type="NCBI Taxonomy" id="61149"/>
    <lineage>
        <taxon>Eukaryota</taxon>
        <taxon>Viridiplantae</taxon>
        <taxon>Streptophyta</taxon>
        <taxon>Embryophyta</taxon>
        <taxon>Tracheophyta</taxon>
        <taxon>Spermatophyta</taxon>
        <taxon>Magnoliopsida</taxon>
        <taxon>eudicotyledons</taxon>
        <taxon>Gunneridae</taxon>
        <taxon>Pentapetalae</taxon>
        <taxon>rosids</taxon>
        <taxon>fabids</taxon>
        <taxon>Malpighiales</taxon>
        <taxon>Rhizophoraceae</taxon>
        <taxon>Rhizophora</taxon>
    </lineage>
</organism>